<evidence type="ECO:0000256" key="1">
    <source>
        <dbReference type="SAM" id="MobiDB-lite"/>
    </source>
</evidence>
<dbReference type="InterPro" id="IPR029071">
    <property type="entry name" value="Ubiquitin-like_domsf"/>
</dbReference>
<dbReference type="PROSITE" id="PS50053">
    <property type="entry name" value="UBIQUITIN_2"/>
    <property type="match status" value="1"/>
</dbReference>
<proteinExistence type="predicted"/>
<evidence type="ECO:0000313" key="4">
    <source>
        <dbReference type="Proteomes" id="UP001244011"/>
    </source>
</evidence>
<dbReference type="InterPro" id="IPR049256">
    <property type="entry name" value="Get5_C"/>
</dbReference>
<accession>A0AAJ0FRP9</accession>
<dbReference type="Pfam" id="PF17183">
    <property type="entry name" value="Get5_C"/>
    <property type="match status" value="1"/>
</dbReference>
<dbReference type="GeneID" id="85309651"/>
<dbReference type="InterPro" id="IPR000626">
    <property type="entry name" value="Ubiquitin-like_dom"/>
</dbReference>
<dbReference type="RefSeq" id="XP_060288711.1">
    <property type="nucleotide sequence ID" value="XM_060426464.1"/>
</dbReference>
<dbReference type="AlphaFoldDB" id="A0AAJ0FRP9"/>
<dbReference type="InterPro" id="IPR024737">
    <property type="entry name" value="Get5_N"/>
</dbReference>
<evidence type="ECO:0000259" key="2">
    <source>
        <dbReference type="PROSITE" id="PS50053"/>
    </source>
</evidence>
<protein>
    <recommendedName>
        <fullName evidence="2">Ubiquitin-like domain-containing protein</fullName>
    </recommendedName>
</protein>
<gene>
    <name evidence="3" type="ORF">QBC33DRAFT_521446</name>
</gene>
<comment type="caution">
    <text evidence="3">The sequence shown here is derived from an EMBL/GenBank/DDBJ whole genome shotgun (WGS) entry which is preliminary data.</text>
</comment>
<reference evidence="3" key="1">
    <citation type="submission" date="2023-06" db="EMBL/GenBank/DDBJ databases">
        <title>Genome-scale phylogeny and comparative genomics of the fungal order Sordariales.</title>
        <authorList>
            <consortium name="Lawrence Berkeley National Laboratory"/>
            <person name="Hensen N."/>
            <person name="Bonometti L."/>
            <person name="Westerberg I."/>
            <person name="Brannstrom I.O."/>
            <person name="Guillou S."/>
            <person name="Cros-Aarteil S."/>
            <person name="Calhoun S."/>
            <person name="Haridas S."/>
            <person name="Kuo A."/>
            <person name="Mondo S."/>
            <person name="Pangilinan J."/>
            <person name="Riley R."/>
            <person name="Labutti K."/>
            <person name="Andreopoulos B."/>
            <person name="Lipzen A."/>
            <person name="Chen C."/>
            <person name="Yanf M."/>
            <person name="Daum C."/>
            <person name="Ng V."/>
            <person name="Clum A."/>
            <person name="Steindorff A."/>
            <person name="Ohm R."/>
            <person name="Martin F."/>
            <person name="Silar P."/>
            <person name="Natvig D."/>
            <person name="Lalanne C."/>
            <person name="Gautier V."/>
            <person name="Ament-Velasquez S.L."/>
            <person name="Kruys A."/>
            <person name="Hutchinson M.I."/>
            <person name="Powell A.J."/>
            <person name="Barry K."/>
            <person name="Miller A.N."/>
            <person name="Grigoriev I.V."/>
            <person name="Debuchy R."/>
            <person name="Gladieux P."/>
            <person name="Thoren M.H."/>
            <person name="Johannesson H."/>
        </authorList>
    </citation>
    <scope>NUCLEOTIDE SEQUENCE</scope>
    <source>
        <strain evidence="3">8032-3</strain>
    </source>
</reference>
<organism evidence="3 4">
    <name type="scientific">Phialemonium atrogriseum</name>
    <dbReference type="NCBI Taxonomy" id="1093897"/>
    <lineage>
        <taxon>Eukaryota</taxon>
        <taxon>Fungi</taxon>
        <taxon>Dikarya</taxon>
        <taxon>Ascomycota</taxon>
        <taxon>Pezizomycotina</taxon>
        <taxon>Sordariomycetes</taxon>
        <taxon>Sordariomycetidae</taxon>
        <taxon>Cephalothecales</taxon>
        <taxon>Cephalothecaceae</taxon>
        <taxon>Phialemonium</taxon>
    </lineage>
</organism>
<dbReference type="Proteomes" id="UP001244011">
    <property type="component" value="Unassembled WGS sequence"/>
</dbReference>
<dbReference type="SUPFAM" id="SSF54236">
    <property type="entry name" value="Ubiquitin-like"/>
    <property type="match status" value="1"/>
</dbReference>
<evidence type="ECO:0000313" key="3">
    <source>
        <dbReference type="EMBL" id="KAK1772498.1"/>
    </source>
</evidence>
<dbReference type="EMBL" id="MU838997">
    <property type="protein sequence ID" value="KAK1772498.1"/>
    <property type="molecule type" value="Genomic_DNA"/>
</dbReference>
<sequence length="214" mass="22509">MAEVSFAKSFLSTLDSRPQKITPDHVEDPRTYPARSPYTLPRPAKQMTRPHRRAPGSEPGITVSVRPLLQRGGNDVVTELLAQPPGTSVLDIKAAVAARAGVPAARVRLLHRKKPVPDTRVLRDLVGEDGGAAVVELAFMVMGGAGGGAAPAAAATQAPPAPGVVVAEGLAGTAVLGTEEFWGDLRGFLQQRVRDEAVAEEALGRFRGAWEGRS</sequence>
<name>A0AAJ0FRP9_9PEZI</name>
<feature type="domain" description="Ubiquitin-like" evidence="2">
    <location>
        <begin position="61"/>
        <end position="125"/>
    </location>
</feature>
<dbReference type="Pfam" id="PF12754">
    <property type="entry name" value="Get5_N"/>
    <property type="match status" value="1"/>
</dbReference>
<keyword evidence="4" id="KW-1185">Reference proteome</keyword>
<feature type="region of interest" description="Disordered" evidence="1">
    <location>
        <begin position="17"/>
        <end position="62"/>
    </location>
</feature>
<dbReference type="Gene3D" id="1.10.286.70">
    <property type="entry name" value="Get5 dimerization domain"/>
    <property type="match status" value="1"/>
</dbReference>
<dbReference type="CDD" id="cd17039">
    <property type="entry name" value="Ubl_ubiquitin_like"/>
    <property type="match status" value="1"/>
</dbReference>